<feature type="region of interest" description="Disordered" evidence="1">
    <location>
        <begin position="184"/>
        <end position="228"/>
    </location>
</feature>
<feature type="compositionally biased region" description="Basic and acidic residues" evidence="1">
    <location>
        <begin position="197"/>
        <end position="206"/>
    </location>
</feature>
<evidence type="ECO:0000313" key="2">
    <source>
        <dbReference type="EMBL" id="ACR34397.1"/>
    </source>
</evidence>
<feature type="region of interest" description="Disordered" evidence="1">
    <location>
        <begin position="16"/>
        <end position="107"/>
    </location>
</feature>
<dbReference type="AlphaFoldDB" id="C4IZP7"/>
<dbReference type="EMBL" id="BT084044">
    <property type="protein sequence ID" value="ACR34397.1"/>
    <property type="molecule type" value="mRNA"/>
</dbReference>
<organism evidence="2">
    <name type="scientific">Zea mays</name>
    <name type="common">Maize</name>
    <dbReference type="NCBI Taxonomy" id="4577"/>
    <lineage>
        <taxon>Eukaryota</taxon>
        <taxon>Viridiplantae</taxon>
        <taxon>Streptophyta</taxon>
        <taxon>Embryophyta</taxon>
        <taxon>Tracheophyta</taxon>
        <taxon>Spermatophyta</taxon>
        <taxon>Magnoliopsida</taxon>
        <taxon>Liliopsida</taxon>
        <taxon>Poales</taxon>
        <taxon>Poaceae</taxon>
        <taxon>PACMAD clade</taxon>
        <taxon>Panicoideae</taxon>
        <taxon>Andropogonodae</taxon>
        <taxon>Andropogoneae</taxon>
        <taxon>Tripsacinae</taxon>
        <taxon>Zea</taxon>
    </lineage>
</organism>
<sequence length="287" mass="30289">MRRPACFTIFAASHQSSYGLHGPGHGEGGGGGERADDGGLDGAEEGAVAREAALDEAEEEQRRERHGDGHGHGARGLRHEHVGEQRHQPARDVGQRDGGGAHQRAPGLRPLQPELELHHELQPRLGVVAEGGHHGAVLLRAQPVLRQDVGDLGGLDVGDGVDLVLLALQLPVVVVSLALRRQVPSEPHGDGAGGDLGEPRGEHERGGGVGAGQPRGEREGHGEAVGDADDDVPDHLARCEVLLGVLLQQKLLLLLVLHQRRLAAVQRHLFSHAQDSRGGGGKKIARY</sequence>
<protein>
    <submittedName>
        <fullName evidence="2">Uncharacterized protein</fullName>
    </submittedName>
</protein>
<feature type="compositionally biased region" description="Basic and acidic residues" evidence="1">
    <location>
        <begin position="60"/>
        <end position="95"/>
    </location>
</feature>
<proteinExistence type="evidence at transcript level"/>
<evidence type="ECO:0000256" key="1">
    <source>
        <dbReference type="SAM" id="MobiDB-lite"/>
    </source>
</evidence>
<feature type="compositionally biased region" description="Basic and acidic residues" evidence="1">
    <location>
        <begin position="215"/>
        <end position="224"/>
    </location>
</feature>
<reference evidence="2" key="1">
    <citation type="journal article" date="2009" name="PLoS Genet.">
        <title>Sequencing, mapping, and analysis of 27,455 maize full-length cDNAs.</title>
        <authorList>
            <person name="Soderlund C."/>
            <person name="Descour A."/>
            <person name="Kudrna D."/>
            <person name="Bomhoff M."/>
            <person name="Boyd L."/>
            <person name="Currie J."/>
            <person name="Angelova A."/>
            <person name="Collura K."/>
            <person name="Wissotski M."/>
            <person name="Ashley E."/>
            <person name="Morrow D."/>
            <person name="Fernandes J."/>
            <person name="Walbot V."/>
            <person name="Yu Y."/>
        </authorList>
    </citation>
    <scope>NUCLEOTIDE SEQUENCE</scope>
    <source>
        <strain evidence="2">B73</strain>
    </source>
</reference>
<feature type="compositionally biased region" description="Gly residues" evidence="1">
    <location>
        <begin position="21"/>
        <end position="32"/>
    </location>
</feature>
<accession>C4IZP7</accession>
<name>C4IZP7_MAIZE</name>
<reference evidence="2" key="2">
    <citation type="submission" date="2012-06" db="EMBL/GenBank/DDBJ databases">
        <authorList>
            <person name="Yu Y."/>
            <person name="Currie J."/>
            <person name="Lomeli R."/>
            <person name="Angelova A."/>
            <person name="Collura K."/>
            <person name="Wissotski M."/>
            <person name="Campos D."/>
            <person name="Kudrna D."/>
            <person name="Golser W."/>
            <person name="Ashely E."/>
            <person name="Descour A."/>
            <person name="Fernandes J."/>
            <person name="Soderlund C."/>
            <person name="Walbot V."/>
        </authorList>
    </citation>
    <scope>NUCLEOTIDE SEQUENCE</scope>
    <source>
        <strain evidence="2">B73</strain>
    </source>
</reference>